<feature type="chain" id="PRO_5043336983" evidence="2">
    <location>
        <begin position="26"/>
        <end position="158"/>
    </location>
</feature>
<feature type="region of interest" description="Disordered" evidence="1">
    <location>
        <begin position="133"/>
        <end position="158"/>
    </location>
</feature>
<protein>
    <submittedName>
        <fullName evidence="3">Uncharacterized protein</fullName>
    </submittedName>
</protein>
<feature type="signal peptide" evidence="2">
    <location>
        <begin position="1"/>
        <end position="25"/>
    </location>
</feature>
<accession>A0AAV0U713</accession>
<reference evidence="3" key="1">
    <citation type="submission" date="2022-12" db="EMBL/GenBank/DDBJ databases">
        <authorList>
            <person name="Webb A."/>
        </authorList>
    </citation>
    <scope>NUCLEOTIDE SEQUENCE</scope>
    <source>
        <strain evidence="3">Pd1</strain>
    </source>
</reference>
<evidence type="ECO:0000256" key="2">
    <source>
        <dbReference type="SAM" id="SignalP"/>
    </source>
</evidence>
<evidence type="ECO:0000313" key="4">
    <source>
        <dbReference type="Proteomes" id="UP001162029"/>
    </source>
</evidence>
<proteinExistence type="predicted"/>
<comment type="caution">
    <text evidence="3">The sequence shown here is derived from an EMBL/GenBank/DDBJ whole genome shotgun (WGS) entry which is preliminary data.</text>
</comment>
<keyword evidence="4" id="KW-1185">Reference proteome</keyword>
<dbReference type="EMBL" id="CANTFM010000962">
    <property type="protein sequence ID" value="CAI5732432.1"/>
    <property type="molecule type" value="Genomic_DNA"/>
</dbReference>
<dbReference type="Proteomes" id="UP001162029">
    <property type="component" value="Unassembled WGS sequence"/>
</dbReference>
<feature type="compositionally biased region" description="Basic and acidic residues" evidence="1">
    <location>
        <begin position="139"/>
        <end position="158"/>
    </location>
</feature>
<gene>
    <name evidence="3" type="ORF">PDE001_LOCUS5105</name>
</gene>
<name>A0AAV0U713_9STRA</name>
<organism evidence="3 4">
    <name type="scientific">Peronospora destructor</name>
    <dbReference type="NCBI Taxonomy" id="86335"/>
    <lineage>
        <taxon>Eukaryota</taxon>
        <taxon>Sar</taxon>
        <taxon>Stramenopiles</taxon>
        <taxon>Oomycota</taxon>
        <taxon>Peronosporomycetes</taxon>
        <taxon>Peronosporales</taxon>
        <taxon>Peronosporaceae</taxon>
        <taxon>Peronospora</taxon>
    </lineage>
</organism>
<evidence type="ECO:0000256" key="1">
    <source>
        <dbReference type="SAM" id="MobiDB-lite"/>
    </source>
</evidence>
<keyword evidence="2" id="KW-0732">Signal</keyword>
<evidence type="ECO:0000313" key="3">
    <source>
        <dbReference type="EMBL" id="CAI5732432.1"/>
    </source>
</evidence>
<sequence length="158" mass="18451">MALWGSSWMKFVALTTVVSPSTIQALDDSSAFGTLQRCNDARCLWVGRDGIALSSDDMVTQFLQDEGMDLGSSEFRIRIEEHVDYLEQVHKHAKKRDWVFPYAMGVNTRHLYHDGDRKMSPFDFVQQEHQAAQRQQQRRLTEQRRLAKKTRYLDTARR</sequence>
<dbReference type="AlphaFoldDB" id="A0AAV0U713"/>